<sequence>MPQKHACQDTRLTMPRQTIQRPFLSAPLAALLLALILAGTPAEANPWRSVGSGMEYTDLQDNGLTPWSHIHAFRVDLKNYRFSTMLAQSLGKPHASVHELAANSNALIASNGGFFDKNYRPLGLRLSNHQLLSPLKNVSWWGVFFTDGKRARIESPRHFHRTSGMDFAIQSGPRLLVNGQIPPLRPGRAERTALCIPRDGRVILVVTDNTPLTTTELAQRLRKSPLHCMDALNLDGGSSSQLSARVGDFRLSVHGFANVSDALLISHR</sequence>
<dbReference type="EMBL" id="LNYC01000037">
    <property type="protein sequence ID" value="KTD00172.1"/>
    <property type="molecule type" value="Genomic_DNA"/>
</dbReference>
<name>A0A0W0TXN6_9GAMM</name>
<dbReference type="PANTHER" id="PTHR40446:SF2">
    <property type="entry name" value="N-ACETYLGLUCOSAMINE-1-PHOSPHODIESTER ALPHA-N-ACETYLGLUCOSAMINIDASE"/>
    <property type="match status" value="1"/>
</dbReference>
<feature type="domain" description="Phosphodiester glycosidase" evidence="1">
    <location>
        <begin position="105"/>
        <end position="264"/>
    </location>
</feature>
<dbReference type="Proteomes" id="UP000054785">
    <property type="component" value="Unassembled WGS sequence"/>
</dbReference>
<dbReference type="RefSeq" id="WP_187356859.1">
    <property type="nucleotide sequence ID" value="NZ_CP041713.1"/>
</dbReference>
<dbReference type="STRING" id="45065.Lgee_1084"/>
<organism evidence="2 3">
    <name type="scientific">Legionella geestiana</name>
    <dbReference type="NCBI Taxonomy" id="45065"/>
    <lineage>
        <taxon>Bacteria</taxon>
        <taxon>Pseudomonadati</taxon>
        <taxon>Pseudomonadota</taxon>
        <taxon>Gammaproteobacteria</taxon>
        <taxon>Legionellales</taxon>
        <taxon>Legionellaceae</taxon>
        <taxon>Legionella</taxon>
    </lineage>
</organism>
<dbReference type="PANTHER" id="PTHR40446">
    <property type="entry name" value="N-ACETYLGLUCOSAMINE-1-PHOSPHODIESTER ALPHA-N-ACETYLGLUCOSAMINIDASE"/>
    <property type="match status" value="1"/>
</dbReference>
<dbReference type="InterPro" id="IPR018711">
    <property type="entry name" value="NAGPA"/>
</dbReference>
<evidence type="ECO:0000313" key="3">
    <source>
        <dbReference type="Proteomes" id="UP000054785"/>
    </source>
</evidence>
<accession>A0A0W0TXN6</accession>
<dbReference type="AlphaFoldDB" id="A0A0W0TXN6"/>
<keyword evidence="3" id="KW-1185">Reference proteome</keyword>
<evidence type="ECO:0000259" key="1">
    <source>
        <dbReference type="Pfam" id="PF09992"/>
    </source>
</evidence>
<dbReference type="PATRIC" id="fig|45065.4.peg.1160"/>
<comment type="caution">
    <text evidence="2">The sequence shown here is derived from an EMBL/GenBank/DDBJ whole genome shotgun (WGS) entry which is preliminary data.</text>
</comment>
<protein>
    <recommendedName>
        <fullName evidence="1">Phosphodiester glycosidase domain-containing protein</fullName>
    </recommendedName>
</protein>
<proteinExistence type="predicted"/>
<reference evidence="2 3" key="1">
    <citation type="submission" date="2015-11" db="EMBL/GenBank/DDBJ databases">
        <title>Genomic analysis of 38 Legionella species identifies large and diverse effector repertoires.</title>
        <authorList>
            <person name="Burstein D."/>
            <person name="Amaro F."/>
            <person name="Zusman T."/>
            <person name="Lifshitz Z."/>
            <person name="Cohen O."/>
            <person name="Gilbert J.A."/>
            <person name="Pupko T."/>
            <person name="Shuman H.A."/>
            <person name="Segal G."/>
        </authorList>
    </citation>
    <scope>NUCLEOTIDE SEQUENCE [LARGE SCALE GENOMIC DNA]</scope>
    <source>
        <strain evidence="2 3">ATCC 49504</strain>
    </source>
</reference>
<dbReference type="Pfam" id="PF09992">
    <property type="entry name" value="NAGPA"/>
    <property type="match status" value="1"/>
</dbReference>
<evidence type="ECO:0000313" key="2">
    <source>
        <dbReference type="EMBL" id="KTD00172.1"/>
    </source>
</evidence>
<gene>
    <name evidence="2" type="ORF">Lgee_1084</name>
</gene>